<keyword evidence="6" id="KW-1185">Reference proteome</keyword>
<dbReference type="InterPro" id="IPR050679">
    <property type="entry name" value="Bact_HTH_transcr_reg"/>
</dbReference>
<protein>
    <submittedName>
        <fullName evidence="5">HTH-type transcriptional repressor</fullName>
    </submittedName>
</protein>
<dbReference type="Gene3D" id="1.10.10.10">
    <property type="entry name" value="Winged helix-like DNA-binding domain superfamily/Winged helix DNA-binding domain"/>
    <property type="match status" value="1"/>
</dbReference>
<keyword evidence="3" id="KW-0804">Transcription</keyword>
<dbReference type="InterPro" id="IPR028978">
    <property type="entry name" value="Chorismate_lyase_/UTRA_dom_sf"/>
</dbReference>
<dbReference type="SUPFAM" id="SSF64288">
    <property type="entry name" value="Chorismate lyase-like"/>
    <property type="match status" value="1"/>
</dbReference>
<evidence type="ECO:0000256" key="2">
    <source>
        <dbReference type="ARBA" id="ARBA00023125"/>
    </source>
</evidence>
<name>A0A0B5D9V5_9CORY</name>
<dbReference type="GO" id="GO:0003677">
    <property type="term" value="F:DNA binding"/>
    <property type="evidence" value="ECO:0007669"/>
    <property type="project" value="UniProtKB-KW"/>
</dbReference>
<evidence type="ECO:0000256" key="3">
    <source>
        <dbReference type="ARBA" id="ARBA00023163"/>
    </source>
</evidence>
<sequence length="247" mass="27547">MPPQHYQKIAQHLREAINSGRLNTGDELPSEAELCEQFGSSRGPVRQAMMLLRTEGMISTGRGRRSTVLARSDNNDFDSTISISAWLRYFGYTPGQRTLFLARKPADETTAGHLRITPGDHIVTLRRLRLADDRPFAIERSYFPVPVGRHILDADTDTTSIMETLAANDIVVDNLSRCLNAVVADEEQAELLDVRPGEPLMRIRMSASDQYGQIIFFADNLFLAENLTMSLNTVRGTPSSARLTPLD</sequence>
<evidence type="ECO:0000313" key="5">
    <source>
        <dbReference type="EMBL" id="AJE33777.1"/>
    </source>
</evidence>
<dbReference type="OrthoDB" id="3210131at2"/>
<dbReference type="GO" id="GO:0003700">
    <property type="term" value="F:DNA-binding transcription factor activity"/>
    <property type="evidence" value="ECO:0007669"/>
    <property type="project" value="InterPro"/>
</dbReference>
<accession>A0A0B5D9V5</accession>
<dbReference type="InterPro" id="IPR000524">
    <property type="entry name" value="Tscrpt_reg_HTH_GntR"/>
</dbReference>
<feature type="domain" description="HTH gntR-type" evidence="4">
    <location>
        <begin position="3"/>
        <end position="72"/>
    </location>
</feature>
<proteinExistence type="predicted"/>
<keyword evidence="2" id="KW-0238">DNA-binding</keyword>
<dbReference type="InterPro" id="IPR036390">
    <property type="entry name" value="WH_DNA-bd_sf"/>
</dbReference>
<dbReference type="InterPro" id="IPR036388">
    <property type="entry name" value="WH-like_DNA-bd_sf"/>
</dbReference>
<dbReference type="STRING" id="1223515.B842_09640"/>
<dbReference type="Proteomes" id="UP000031524">
    <property type="component" value="Chromosome"/>
</dbReference>
<gene>
    <name evidence="5" type="ORF">B842_09640</name>
</gene>
<dbReference type="Pfam" id="PF00392">
    <property type="entry name" value="GntR"/>
    <property type="match status" value="1"/>
</dbReference>
<dbReference type="SUPFAM" id="SSF46785">
    <property type="entry name" value="Winged helix' DNA-binding domain"/>
    <property type="match status" value="1"/>
</dbReference>
<dbReference type="GO" id="GO:0045892">
    <property type="term" value="P:negative regulation of DNA-templated transcription"/>
    <property type="evidence" value="ECO:0007669"/>
    <property type="project" value="TreeGrafter"/>
</dbReference>
<evidence type="ECO:0000259" key="4">
    <source>
        <dbReference type="PROSITE" id="PS50949"/>
    </source>
</evidence>
<dbReference type="Gene3D" id="3.40.1410.10">
    <property type="entry name" value="Chorismate lyase-like"/>
    <property type="match status" value="1"/>
</dbReference>
<dbReference type="KEGG" id="chm:B842_09640"/>
<evidence type="ECO:0000256" key="1">
    <source>
        <dbReference type="ARBA" id="ARBA00023015"/>
    </source>
</evidence>
<dbReference type="PANTHER" id="PTHR44846:SF1">
    <property type="entry name" value="MANNOSYL-D-GLYCERATE TRANSPORT_METABOLISM SYSTEM REPRESSOR MNGR-RELATED"/>
    <property type="match status" value="1"/>
</dbReference>
<reference evidence="5 6" key="1">
    <citation type="submission" date="2013-04" db="EMBL/GenBank/DDBJ databases">
        <title>Complete genome sequence of Corynebacterium humireducens DSM 45392(T), isolated from a wastewater-fed microbial fuel cell.</title>
        <authorList>
            <person name="Ruckert C."/>
            <person name="Albersmeier A."/>
            <person name="Kalinowski J."/>
        </authorList>
    </citation>
    <scope>NUCLEOTIDE SEQUENCE [LARGE SCALE GENOMIC DNA]</scope>
    <source>
        <strain evidence="6">MFC-5</strain>
    </source>
</reference>
<dbReference type="EMBL" id="CP005286">
    <property type="protein sequence ID" value="AJE33777.1"/>
    <property type="molecule type" value="Genomic_DNA"/>
</dbReference>
<dbReference type="PRINTS" id="PR00035">
    <property type="entry name" value="HTHGNTR"/>
</dbReference>
<dbReference type="RefSeq" id="WP_040086409.1">
    <property type="nucleotide sequence ID" value="NZ_BCSU01000009.1"/>
</dbReference>
<dbReference type="SMART" id="SM00345">
    <property type="entry name" value="HTH_GNTR"/>
    <property type="match status" value="1"/>
</dbReference>
<evidence type="ECO:0000313" key="6">
    <source>
        <dbReference type="Proteomes" id="UP000031524"/>
    </source>
</evidence>
<dbReference type="PROSITE" id="PS50949">
    <property type="entry name" value="HTH_GNTR"/>
    <property type="match status" value="1"/>
</dbReference>
<organism evidence="5 6">
    <name type="scientific">Corynebacterium humireducens NBRC 106098 = DSM 45392</name>
    <dbReference type="NCBI Taxonomy" id="1223515"/>
    <lineage>
        <taxon>Bacteria</taxon>
        <taxon>Bacillati</taxon>
        <taxon>Actinomycetota</taxon>
        <taxon>Actinomycetes</taxon>
        <taxon>Mycobacteriales</taxon>
        <taxon>Corynebacteriaceae</taxon>
        <taxon>Corynebacterium</taxon>
    </lineage>
</organism>
<dbReference type="InterPro" id="IPR011663">
    <property type="entry name" value="UTRA"/>
</dbReference>
<keyword evidence="1" id="KW-0805">Transcription regulation</keyword>
<dbReference type="HOGENOM" id="CLU_063236_2_2_11"/>
<dbReference type="AlphaFoldDB" id="A0A0B5D9V5"/>
<dbReference type="CDD" id="cd07377">
    <property type="entry name" value="WHTH_GntR"/>
    <property type="match status" value="1"/>
</dbReference>
<dbReference type="SMART" id="SM00866">
    <property type="entry name" value="UTRA"/>
    <property type="match status" value="1"/>
</dbReference>
<dbReference type="Pfam" id="PF07702">
    <property type="entry name" value="UTRA"/>
    <property type="match status" value="1"/>
</dbReference>
<dbReference type="PANTHER" id="PTHR44846">
    <property type="entry name" value="MANNOSYL-D-GLYCERATE TRANSPORT/METABOLISM SYSTEM REPRESSOR MNGR-RELATED"/>
    <property type="match status" value="1"/>
</dbReference>